<evidence type="ECO:0000313" key="2">
    <source>
        <dbReference type="Proteomes" id="UP000838821"/>
    </source>
</evidence>
<proteinExistence type="predicted"/>
<sequence>MADKFVCRLYFPSEKLSSQDVINTFFDYKFFTATHMKGIGRGFNSTKYKQKVFLEGLGKKLVSNESRYTIVLEDEMINSSIGLYKRSNLISMLSITIAENSFAEFRTEILRNIDLQFQKLRGIVCYANSMMDGLLQNSQNPDTYIRNNKSLDNIKLIPSPGIKDQQIIDIEQFPGHSHLINDLWFGTGWKMWFGSHYFQYIPRDLLVSFNNC</sequence>
<name>A0ABM9CZB8_9BACL</name>
<comment type="caution">
    <text evidence="1">The sequence shown here is derived from an EMBL/GenBank/DDBJ whole genome shotgun (WGS) entry which is preliminary data.</text>
</comment>
<evidence type="ECO:0000313" key="1">
    <source>
        <dbReference type="EMBL" id="CAH1232618.1"/>
    </source>
</evidence>
<keyword evidence="2" id="KW-1185">Reference proteome</keyword>
<dbReference type="RefSeq" id="WP_236293573.1">
    <property type="nucleotide sequence ID" value="NZ_CAKMMW010000053.1"/>
</dbReference>
<dbReference type="EMBL" id="CAKMMW010000053">
    <property type="protein sequence ID" value="CAH1232618.1"/>
    <property type="molecule type" value="Genomic_DNA"/>
</dbReference>
<accession>A0ABM9CZB8</accession>
<reference evidence="1" key="1">
    <citation type="submission" date="2022-01" db="EMBL/GenBank/DDBJ databases">
        <authorList>
            <person name="Criscuolo A."/>
        </authorList>
    </citation>
    <scope>NUCLEOTIDE SEQUENCE</scope>
    <source>
        <strain evidence="1">CIP111891</strain>
    </source>
</reference>
<gene>
    <name evidence="1" type="ORF">PAECIP111891_07060</name>
</gene>
<organism evidence="1 2">
    <name type="scientific">Paenibacillus allorhizoplanae</name>
    <dbReference type="NCBI Taxonomy" id="2905648"/>
    <lineage>
        <taxon>Bacteria</taxon>
        <taxon>Bacillati</taxon>
        <taxon>Bacillota</taxon>
        <taxon>Bacilli</taxon>
        <taxon>Bacillales</taxon>
        <taxon>Paenibacillaceae</taxon>
        <taxon>Paenibacillus</taxon>
    </lineage>
</organism>
<dbReference type="Proteomes" id="UP000838821">
    <property type="component" value="Unassembled WGS sequence"/>
</dbReference>
<protein>
    <submittedName>
        <fullName evidence="1">Uncharacterized protein</fullName>
    </submittedName>
</protein>